<dbReference type="InterPro" id="IPR003594">
    <property type="entry name" value="HATPase_dom"/>
</dbReference>
<dbReference type="CDD" id="cd16917">
    <property type="entry name" value="HATPase_UhpB-NarQ-NarX-like"/>
    <property type="match status" value="1"/>
</dbReference>
<protein>
    <recommendedName>
        <fullName evidence="2">histidine kinase</fullName>
        <ecNumber evidence="2">2.7.13.3</ecNumber>
    </recommendedName>
</protein>
<evidence type="ECO:0000256" key="2">
    <source>
        <dbReference type="ARBA" id="ARBA00012438"/>
    </source>
</evidence>
<evidence type="ECO:0000256" key="9">
    <source>
        <dbReference type="SAM" id="Phobius"/>
    </source>
</evidence>
<evidence type="ECO:0000256" key="6">
    <source>
        <dbReference type="ARBA" id="ARBA00022777"/>
    </source>
</evidence>
<gene>
    <name evidence="12" type="ORF">GCM10009788_25730</name>
</gene>
<evidence type="ECO:0000313" key="13">
    <source>
        <dbReference type="Proteomes" id="UP001500842"/>
    </source>
</evidence>
<accession>A0ABN2AK68</accession>
<dbReference type="SUPFAM" id="SSF55874">
    <property type="entry name" value="ATPase domain of HSP90 chaperone/DNA topoisomerase II/histidine kinase"/>
    <property type="match status" value="1"/>
</dbReference>
<evidence type="ECO:0000256" key="3">
    <source>
        <dbReference type="ARBA" id="ARBA00022553"/>
    </source>
</evidence>
<dbReference type="PANTHER" id="PTHR24421">
    <property type="entry name" value="NITRATE/NITRITE SENSOR PROTEIN NARX-RELATED"/>
    <property type="match status" value="1"/>
</dbReference>
<reference evidence="12 13" key="1">
    <citation type="journal article" date="2019" name="Int. J. Syst. Evol. Microbiol.">
        <title>The Global Catalogue of Microorganisms (GCM) 10K type strain sequencing project: providing services to taxonomists for standard genome sequencing and annotation.</title>
        <authorList>
            <consortium name="The Broad Institute Genomics Platform"/>
            <consortium name="The Broad Institute Genome Sequencing Center for Infectious Disease"/>
            <person name="Wu L."/>
            <person name="Ma J."/>
        </authorList>
    </citation>
    <scope>NUCLEOTIDE SEQUENCE [LARGE SCALE GENOMIC DNA]</scope>
    <source>
        <strain evidence="12 13">JCM 14942</strain>
    </source>
</reference>
<evidence type="ECO:0000256" key="4">
    <source>
        <dbReference type="ARBA" id="ARBA00022679"/>
    </source>
</evidence>
<evidence type="ECO:0000259" key="11">
    <source>
        <dbReference type="Pfam" id="PF07730"/>
    </source>
</evidence>
<feature type="transmembrane region" description="Helical" evidence="9">
    <location>
        <begin position="154"/>
        <end position="171"/>
    </location>
</feature>
<comment type="catalytic activity">
    <reaction evidence="1">
        <text>ATP + protein L-histidine = ADP + protein N-phospho-L-histidine.</text>
        <dbReference type="EC" id="2.7.13.3"/>
    </reaction>
</comment>
<keyword evidence="9" id="KW-0812">Transmembrane</keyword>
<dbReference type="InterPro" id="IPR011712">
    <property type="entry name" value="Sig_transdc_His_kin_sub3_dim/P"/>
</dbReference>
<dbReference type="Proteomes" id="UP001500842">
    <property type="component" value="Unassembled WGS sequence"/>
</dbReference>
<evidence type="ECO:0000259" key="10">
    <source>
        <dbReference type="Pfam" id="PF02518"/>
    </source>
</evidence>
<keyword evidence="13" id="KW-1185">Reference proteome</keyword>
<name>A0ABN2AK68_9ACTN</name>
<dbReference type="RefSeq" id="WP_141006876.1">
    <property type="nucleotide sequence ID" value="NZ_BAAAOR010000023.1"/>
</dbReference>
<keyword evidence="7" id="KW-0067">ATP-binding</keyword>
<evidence type="ECO:0000256" key="1">
    <source>
        <dbReference type="ARBA" id="ARBA00000085"/>
    </source>
</evidence>
<dbReference type="InterPro" id="IPR036890">
    <property type="entry name" value="HATPase_C_sf"/>
</dbReference>
<comment type="caution">
    <text evidence="12">The sequence shown here is derived from an EMBL/GenBank/DDBJ whole genome shotgun (WGS) entry which is preliminary data.</text>
</comment>
<dbReference type="Pfam" id="PF02518">
    <property type="entry name" value="HATPase_c"/>
    <property type="match status" value="1"/>
</dbReference>
<keyword evidence="6" id="KW-0418">Kinase</keyword>
<dbReference type="EMBL" id="BAAAOR010000023">
    <property type="protein sequence ID" value="GAA1520710.1"/>
    <property type="molecule type" value="Genomic_DNA"/>
</dbReference>
<keyword evidence="9" id="KW-0472">Membrane</keyword>
<keyword evidence="3" id="KW-0597">Phosphoprotein</keyword>
<feature type="transmembrane region" description="Helical" evidence="9">
    <location>
        <begin position="116"/>
        <end position="134"/>
    </location>
</feature>
<sequence>MSLTPQAVRIRRLLLADIAVALAATLMMAAIRVLWIDSTVLVALTAMVALCGVTMVIGLAPLRRGDLQRAVLWWAGANWGIAVVAAATATFSWPLMMLAALLPAVLATGTEQGRRLVAYVAVSVVVCTTVVLAGELQDVTGLSEATPAWIRRTLLALFTPALAAMVGLVVLQNSLRLQAALSGALDAQRELGEQADELRRSRARVVAAADRERRTIERDLHDGAQQRLISIGIALSAVRSRCHTDPDAAMRELEDLRDQVHIAHNEVRDLAQGLYPPVLSEHGLAEALRSAVDRYPLRITLDLRDPGRHLPELEAAVYFCCLEALQNAAKHSSAEHVLVSLGAGDGTVWFQVLDDGQGFVADQTSGTGGMLSMRDRLGASGGGLDISSAPGRGTLVRGHVPVDVG</sequence>
<feature type="transmembrane region" description="Helical" evidence="9">
    <location>
        <begin position="41"/>
        <end position="59"/>
    </location>
</feature>
<evidence type="ECO:0000256" key="5">
    <source>
        <dbReference type="ARBA" id="ARBA00022741"/>
    </source>
</evidence>
<dbReference type="EC" id="2.7.13.3" evidence="2"/>
<dbReference type="InterPro" id="IPR050482">
    <property type="entry name" value="Sensor_HK_TwoCompSys"/>
</dbReference>
<feature type="domain" description="Histidine kinase/HSP90-like ATPase" evidence="10">
    <location>
        <begin position="317"/>
        <end position="402"/>
    </location>
</feature>
<keyword evidence="4" id="KW-0808">Transferase</keyword>
<dbReference type="Gene3D" id="1.20.5.1930">
    <property type="match status" value="1"/>
</dbReference>
<feature type="transmembrane region" description="Helical" evidence="9">
    <location>
        <begin position="71"/>
        <end position="87"/>
    </location>
</feature>
<proteinExistence type="predicted"/>
<evidence type="ECO:0000256" key="7">
    <source>
        <dbReference type="ARBA" id="ARBA00022840"/>
    </source>
</evidence>
<evidence type="ECO:0000256" key="8">
    <source>
        <dbReference type="ARBA" id="ARBA00023012"/>
    </source>
</evidence>
<dbReference type="Gene3D" id="3.30.565.10">
    <property type="entry name" value="Histidine kinase-like ATPase, C-terminal domain"/>
    <property type="match status" value="1"/>
</dbReference>
<keyword evidence="8" id="KW-0902">Two-component regulatory system</keyword>
<feature type="domain" description="Signal transduction histidine kinase subgroup 3 dimerisation and phosphoacceptor" evidence="11">
    <location>
        <begin position="212"/>
        <end position="279"/>
    </location>
</feature>
<dbReference type="Pfam" id="PF07730">
    <property type="entry name" value="HisKA_3"/>
    <property type="match status" value="1"/>
</dbReference>
<keyword evidence="9" id="KW-1133">Transmembrane helix</keyword>
<keyword evidence="5" id="KW-0547">Nucleotide-binding</keyword>
<evidence type="ECO:0000313" key="12">
    <source>
        <dbReference type="EMBL" id="GAA1520710.1"/>
    </source>
</evidence>
<feature type="transmembrane region" description="Helical" evidence="9">
    <location>
        <begin position="12"/>
        <end position="35"/>
    </location>
</feature>
<dbReference type="PANTHER" id="PTHR24421:SF10">
    <property type="entry name" value="NITRATE_NITRITE SENSOR PROTEIN NARQ"/>
    <property type="match status" value="1"/>
</dbReference>
<organism evidence="12 13">
    <name type="scientific">Nocardioides humi</name>
    <dbReference type="NCBI Taxonomy" id="449461"/>
    <lineage>
        <taxon>Bacteria</taxon>
        <taxon>Bacillati</taxon>
        <taxon>Actinomycetota</taxon>
        <taxon>Actinomycetes</taxon>
        <taxon>Propionibacteriales</taxon>
        <taxon>Nocardioidaceae</taxon>
        <taxon>Nocardioides</taxon>
    </lineage>
</organism>